<dbReference type="GO" id="GO:0005096">
    <property type="term" value="F:GTPase activator activity"/>
    <property type="evidence" value="ECO:0007669"/>
    <property type="project" value="UniProtKB-KW"/>
</dbReference>
<name>A0A1I8AS38_9BILA</name>
<dbReference type="Pfam" id="PF25336">
    <property type="entry name" value="C2_SYDE"/>
    <property type="match status" value="1"/>
</dbReference>
<dbReference type="GO" id="GO:0097060">
    <property type="term" value="C:synaptic membrane"/>
    <property type="evidence" value="ECO:0007669"/>
    <property type="project" value="TreeGrafter"/>
</dbReference>
<evidence type="ECO:0000259" key="3">
    <source>
        <dbReference type="PROSITE" id="PS50004"/>
    </source>
</evidence>
<dbReference type="SMART" id="SM00239">
    <property type="entry name" value="C2"/>
    <property type="match status" value="1"/>
</dbReference>
<dbReference type="PANTHER" id="PTHR46150">
    <property type="entry name" value="RHO GTPASE-ACTIVATING PROTEIN 100F"/>
    <property type="match status" value="1"/>
</dbReference>
<dbReference type="InterPro" id="IPR000008">
    <property type="entry name" value="C2_dom"/>
</dbReference>
<feature type="domain" description="C2" evidence="3">
    <location>
        <begin position="523"/>
        <end position="642"/>
    </location>
</feature>
<reference evidence="7" key="1">
    <citation type="submission" date="2016-11" db="UniProtKB">
        <authorList>
            <consortium name="WormBaseParasite"/>
        </authorList>
    </citation>
    <scope>IDENTIFICATION</scope>
</reference>
<dbReference type="Proteomes" id="UP000095287">
    <property type="component" value="Unplaced"/>
</dbReference>
<organism evidence="6 7">
    <name type="scientific">Steinernema glaseri</name>
    <dbReference type="NCBI Taxonomy" id="37863"/>
    <lineage>
        <taxon>Eukaryota</taxon>
        <taxon>Metazoa</taxon>
        <taxon>Ecdysozoa</taxon>
        <taxon>Nematoda</taxon>
        <taxon>Chromadorea</taxon>
        <taxon>Rhabditida</taxon>
        <taxon>Tylenchina</taxon>
        <taxon>Panagrolaimomorpha</taxon>
        <taxon>Strongyloidoidea</taxon>
        <taxon>Steinernematidae</taxon>
        <taxon>Steinernema</taxon>
    </lineage>
</organism>
<accession>A0A1I8AS38</accession>
<evidence type="ECO:0000313" key="7">
    <source>
        <dbReference type="WBParaSite" id="L893_g8893.t2"/>
    </source>
</evidence>
<dbReference type="SUPFAM" id="SSF49562">
    <property type="entry name" value="C2 domain (Calcium/lipid-binding domain, CaLB)"/>
    <property type="match status" value="1"/>
</dbReference>
<dbReference type="Gene3D" id="2.60.40.150">
    <property type="entry name" value="C2 domain"/>
    <property type="match status" value="1"/>
</dbReference>
<dbReference type="SMART" id="SM00324">
    <property type="entry name" value="RhoGAP"/>
    <property type="match status" value="1"/>
</dbReference>
<dbReference type="Pfam" id="PF00620">
    <property type="entry name" value="RhoGAP"/>
    <property type="match status" value="1"/>
</dbReference>
<dbReference type="InterPro" id="IPR008936">
    <property type="entry name" value="Rho_GTPase_activation_prot"/>
</dbReference>
<dbReference type="PROSITE" id="PS50106">
    <property type="entry name" value="PDZ"/>
    <property type="match status" value="1"/>
</dbReference>
<evidence type="ECO:0000256" key="1">
    <source>
        <dbReference type="ARBA" id="ARBA00022468"/>
    </source>
</evidence>
<protein>
    <submittedName>
        <fullName evidence="7">Rho GTPase-activating protein syd-1</fullName>
    </submittedName>
</protein>
<dbReference type="SUPFAM" id="SSF50156">
    <property type="entry name" value="PDZ domain-like"/>
    <property type="match status" value="1"/>
</dbReference>
<dbReference type="Gene3D" id="1.10.555.10">
    <property type="entry name" value="Rho GTPase activation protein"/>
    <property type="match status" value="1"/>
</dbReference>
<dbReference type="InterPro" id="IPR052118">
    <property type="entry name" value="Rho-GAP_regulator"/>
</dbReference>
<dbReference type="Gene3D" id="2.30.42.10">
    <property type="match status" value="1"/>
</dbReference>
<feature type="compositionally biased region" description="Polar residues" evidence="2">
    <location>
        <begin position="907"/>
        <end position="918"/>
    </location>
</feature>
<evidence type="ECO:0000256" key="2">
    <source>
        <dbReference type="SAM" id="MobiDB-lite"/>
    </source>
</evidence>
<dbReference type="Pfam" id="PF00595">
    <property type="entry name" value="PDZ"/>
    <property type="match status" value="1"/>
</dbReference>
<dbReference type="PROSITE" id="PS50238">
    <property type="entry name" value="RHOGAP"/>
    <property type="match status" value="1"/>
</dbReference>
<dbReference type="SMART" id="SM00228">
    <property type="entry name" value="PDZ"/>
    <property type="match status" value="1"/>
</dbReference>
<dbReference type="CDD" id="cd00030">
    <property type="entry name" value="C2"/>
    <property type="match status" value="1"/>
</dbReference>
<dbReference type="PROSITE" id="PS50004">
    <property type="entry name" value="C2"/>
    <property type="match status" value="1"/>
</dbReference>
<dbReference type="InterPro" id="IPR057459">
    <property type="entry name" value="SYDE1/2_C2"/>
</dbReference>
<dbReference type="SUPFAM" id="SSF48350">
    <property type="entry name" value="GTPase activation domain, GAP"/>
    <property type="match status" value="1"/>
</dbReference>
<feature type="domain" description="Rho-GAP" evidence="5">
    <location>
        <begin position="680"/>
        <end position="890"/>
    </location>
</feature>
<evidence type="ECO:0000259" key="5">
    <source>
        <dbReference type="PROSITE" id="PS50238"/>
    </source>
</evidence>
<dbReference type="GO" id="GO:0046578">
    <property type="term" value="P:regulation of Ras protein signal transduction"/>
    <property type="evidence" value="ECO:0007669"/>
    <property type="project" value="TreeGrafter"/>
</dbReference>
<evidence type="ECO:0000313" key="6">
    <source>
        <dbReference type="Proteomes" id="UP000095287"/>
    </source>
</evidence>
<dbReference type="InterPro" id="IPR000198">
    <property type="entry name" value="RhoGAP_dom"/>
</dbReference>
<keyword evidence="6" id="KW-1185">Reference proteome</keyword>
<dbReference type="GO" id="GO:0016477">
    <property type="term" value="P:cell migration"/>
    <property type="evidence" value="ECO:0007669"/>
    <property type="project" value="TreeGrafter"/>
</dbReference>
<proteinExistence type="predicted"/>
<dbReference type="AlphaFoldDB" id="A0A1I8AS38"/>
<dbReference type="InterPro" id="IPR035892">
    <property type="entry name" value="C2_domain_sf"/>
</dbReference>
<feature type="region of interest" description="Disordered" evidence="2">
    <location>
        <begin position="328"/>
        <end position="370"/>
    </location>
</feature>
<feature type="domain" description="PDZ" evidence="4">
    <location>
        <begin position="71"/>
        <end position="142"/>
    </location>
</feature>
<sequence length="918" mass="102946">MPWSPQELKGNQEYGASLSLTEDVIRKIQEVDQQSSTLTHKGISGFSARVLDTTEEKADPHLRSKPAIVELVEIIKKPGQSLGLYLREGNGIDRIAGVFASRFGENSELERYGAVIRPGDEILSINNVEVASMSIDDVVLILSIPRRLLLRIRYLKHQRDKLSISSSLRPSRPVVVFQKNTYDKTFEPSSTRSGGVLNQLTTTANTWLGKRARQQFQNQQQTVQRISSNSKALYDEPDQVYYKQEQTRNSGALENAFNKIAIKNLPAGPSSSRTTSKIRRAESFTSTVPNNRNGPMYTGFSMPRSQTSANSSCILSTHKSDGRFHGDLTHQRGFLNRPDATTSHHDHSAQEPYGVRSNSLPRRKTNHAASARTVKWRNDVTGGVSNHIYCGADSESAHSAPEIQSPTLRRAERRTVDDIFSAQEYRNWAGTSYYMGSKLNNLDRRQSRLPLRCGSHSSSCEIRSSSLPSRVALSTISQLGLNLCRQPHDDTQSAILPYRRPVASKMLDRLHVSPLVNRRTPLRSAGPGFDVDKFRDNRLTGILTVQIVAGRNLKIPDKQKGQTTEMYCVLEINEIHRARTGVSTPDRNYRWGETFNIDIFEATQAQFFVYSWHQRFRHQLCHKGMLKLVEVFLVGEQNEEWNFSLNLEPKGQLIIRIGFKNSATVFKRTMSSRHDSVFGNPLSRIVEHDSTSVPIILMRLIQEIEERGVDSAGLYILCGSVEKKRALRSELQSLYNGVHSVDLGFEAVADTNVLACVLKDFFRELPEPLVPLPIYRMMADALTVVIPTDMEGNRKLFLKIVDCLPTANKHTLILLMDHLKNVLSSEPYNGITLGRLATIFAPLIFCSQDCEAKQHSAVTAVTRPPITDNMDIAQAISVFQLFLEIWPGRVSFNANSGSESRCDRDQSSAAIATSESQC</sequence>
<dbReference type="GO" id="GO:0030030">
    <property type="term" value="P:cell projection organization"/>
    <property type="evidence" value="ECO:0007669"/>
    <property type="project" value="TreeGrafter"/>
</dbReference>
<dbReference type="WBParaSite" id="L893_g8893.t2">
    <property type="protein sequence ID" value="L893_g8893.t2"/>
    <property type="gene ID" value="L893_g8893"/>
</dbReference>
<dbReference type="PANTHER" id="PTHR46150:SF3">
    <property type="entry name" value="RHO GTPASE-ACTIVATING PROTEIN 100F"/>
    <property type="match status" value="1"/>
</dbReference>
<evidence type="ECO:0000259" key="4">
    <source>
        <dbReference type="PROSITE" id="PS50106"/>
    </source>
</evidence>
<dbReference type="GO" id="GO:0007165">
    <property type="term" value="P:signal transduction"/>
    <property type="evidence" value="ECO:0007669"/>
    <property type="project" value="InterPro"/>
</dbReference>
<dbReference type="InterPro" id="IPR036034">
    <property type="entry name" value="PDZ_sf"/>
</dbReference>
<feature type="region of interest" description="Disordered" evidence="2">
    <location>
        <begin position="895"/>
        <end position="918"/>
    </location>
</feature>
<keyword evidence="1" id="KW-0343">GTPase activation</keyword>
<dbReference type="InterPro" id="IPR001478">
    <property type="entry name" value="PDZ"/>
</dbReference>